<dbReference type="Gene3D" id="3.30.450.40">
    <property type="match status" value="1"/>
</dbReference>
<accession>A0ABW4F6C3</accession>
<dbReference type="InterPro" id="IPR050707">
    <property type="entry name" value="HTH_MetabolicPath_Reg"/>
</dbReference>
<evidence type="ECO:0000256" key="2">
    <source>
        <dbReference type="ARBA" id="ARBA00023125"/>
    </source>
</evidence>
<keyword evidence="1" id="KW-0805">Transcription regulation</keyword>
<dbReference type="PROSITE" id="PS51078">
    <property type="entry name" value="ICLR_ED"/>
    <property type="match status" value="1"/>
</dbReference>
<keyword evidence="7" id="KW-1185">Reference proteome</keyword>
<protein>
    <submittedName>
        <fullName evidence="6">IclR family transcriptional regulator</fullName>
    </submittedName>
</protein>
<gene>
    <name evidence="6" type="ORF">ACFSJD_37270</name>
</gene>
<feature type="domain" description="HTH iclR-type" evidence="4">
    <location>
        <begin position="1"/>
        <end position="63"/>
    </location>
</feature>
<evidence type="ECO:0000259" key="4">
    <source>
        <dbReference type="PROSITE" id="PS51077"/>
    </source>
</evidence>
<dbReference type="Pfam" id="PF09339">
    <property type="entry name" value="HTH_IclR"/>
    <property type="match status" value="1"/>
</dbReference>
<feature type="domain" description="IclR-ED" evidence="5">
    <location>
        <begin position="64"/>
        <end position="257"/>
    </location>
</feature>
<dbReference type="Gene3D" id="1.10.10.10">
    <property type="entry name" value="Winged helix-like DNA-binding domain superfamily/Winged helix DNA-binding domain"/>
    <property type="match status" value="1"/>
</dbReference>
<dbReference type="SMART" id="SM00346">
    <property type="entry name" value="HTH_ICLR"/>
    <property type="match status" value="1"/>
</dbReference>
<dbReference type="InterPro" id="IPR036388">
    <property type="entry name" value="WH-like_DNA-bd_sf"/>
</dbReference>
<dbReference type="SUPFAM" id="SSF55781">
    <property type="entry name" value="GAF domain-like"/>
    <property type="match status" value="1"/>
</dbReference>
<dbReference type="RefSeq" id="WP_344727789.1">
    <property type="nucleotide sequence ID" value="NZ_BAAAUS010000046.1"/>
</dbReference>
<dbReference type="Pfam" id="PF01614">
    <property type="entry name" value="IclR_C"/>
    <property type="match status" value="1"/>
</dbReference>
<evidence type="ECO:0000313" key="7">
    <source>
        <dbReference type="Proteomes" id="UP001597114"/>
    </source>
</evidence>
<evidence type="ECO:0000256" key="1">
    <source>
        <dbReference type="ARBA" id="ARBA00023015"/>
    </source>
</evidence>
<keyword evidence="3" id="KW-0804">Transcription</keyword>
<proteinExistence type="predicted"/>
<dbReference type="InterPro" id="IPR014757">
    <property type="entry name" value="Tscrpt_reg_IclR_C"/>
</dbReference>
<dbReference type="PANTHER" id="PTHR30136:SF35">
    <property type="entry name" value="HTH-TYPE TRANSCRIPTIONAL REGULATOR RV1719"/>
    <property type="match status" value="1"/>
</dbReference>
<dbReference type="InterPro" id="IPR005471">
    <property type="entry name" value="Tscrpt_reg_IclR_N"/>
</dbReference>
<evidence type="ECO:0000256" key="3">
    <source>
        <dbReference type="ARBA" id="ARBA00023163"/>
    </source>
</evidence>
<dbReference type="PROSITE" id="PS51077">
    <property type="entry name" value="HTH_ICLR"/>
    <property type="match status" value="1"/>
</dbReference>
<dbReference type="PANTHER" id="PTHR30136">
    <property type="entry name" value="HELIX-TURN-HELIX TRANSCRIPTIONAL REGULATOR, ICLR FAMILY"/>
    <property type="match status" value="1"/>
</dbReference>
<dbReference type="Proteomes" id="UP001597114">
    <property type="component" value="Unassembled WGS sequence"/>
</dbReference>
<reference evidence="7" key="1">
    <citation type="journal article" date="2019" name="Int. J. Syst. Evol. Microbiol.">
        <title>The Global Catalogue of Microorganisms (GCM) 10K type strain sequencing project: providing services to taxonomists for standard genome sequencing and annotation.</title>
        <authorList>
            <consortium name="The Broad Institute Genomics Platform"/>
            <consortium name="The Broad Institute Genome Sequencing Center for Infectious Disease"/>
            <person name="Wu L."/>
            <person name="Ma J."/>
        </authorList>
    </citation>
    <scope>NUCLEOTIDE SEQUENCE [LARGE SCALE GENOMIC DNA]</scope>
    <source>
        <strain evidence="7">CCM 7043</strain>
    </source>
</reference>
<evidence type="ECO:0000259" key="5">
    <source>
        <dbReference type="PROSITE" id="PS51078"/>
    </source>
</evidence>
<sequence>MKSVRRAFAALDVLVESAPRAVRVADLAGYLGVSAATASRVLATLAEQGYATRTVDRRYTIGVRSLPLATNWMRMLRDAAMEPAIRVADQTGEIVVVSQLLGAEQVPVLWHLPRHRETMSATDIAQVVSPYPLWATASGRALLGSLPPAQRRRLLPQEAIPTLTELTPTSSTAIKTAIRTGLKYGAHVEEGEVHPGIWCCSVALEPTQADERLAIAAICLGEPSASQLRRIHRVLRREAFNTIVALPTRGECRRLAH</sequence>
<dbReference type="InterPro" id="IPR029016">
    <property type="entry name" value="GAF-like_dom_sf"/>
</dbReference>
<organism evidence="6 7">
    <name type="scientific">Pseudonocardia yunnanensis</name>
    <dbReference type="NCBI Taxonomy" id="58107"/>
    <lineage>
        <taxon>Bacteria</taxon>
        <taxon>Bacillati</taxon>
        <taxon>Actinomycetota</taxon>
        <taxon>Actinomycetes</taxon>
        <taxon>Pseudonocardiales</taxon>
        <taxon>Pseudonocardiaceae</taxon>
        <taxon>Pseudonocardia</taxon>
    </lineage>
</organism>
<dbReference type="SUPFAM" id="SSF46785">
    <property type="entry name" value="Winged helix' DNA-binding domain"/>
    <property type="match status" value="1"/>
</dbReference>
<evidence type="ECO:0000313" key="6">
    <source>
        <dbReference type="EMBL" id="MFD1523186.1"/>
    </source>
</evidence>
<name>A0ABW4F6C3_9PSEU</name>
<keyword evidence="2" id="KW-0238">DNA-binding</keyword>
<dbReference type="EMBL" id="JBHUCO010000058">
    <property type="protein sequence ID" value="MFD1523186.1"/>
    <property type="molecule type" value="Genomic_DNA"/>
</dbReference>
<dbReference type="InterPro" id="IPR036390">
    <property type="entry name" value="WH_DNA-bd_sf"/>
</dbReference>
<comment type="caution">
    <text evidence="6">The sequence shown here is derived from an EMBL/GenBank/DDBJ whole genome shotgun (WGS) entry which is preliminary data.</text>
</comment>